<dbReference type="EMBL" id="GGEC01002899">
    <property type="protein sequence ID" value="MBW83382.1"/>
    <property type="molecule type" value="Transcribed_RNA"/>
</dbReference>
<name>A0A2P2IQ88_RHIMU</name>
<dbReference type="AlphaFoldDB" id="A0A2P2IQ88"/>
<accession>A0A2P2IQ88</accession>
<protein>
    <submittedName>
        <fullName evidence="1">Uncharacterized protein</fullName>
    </submittedName>
</protein>
<reference evidence="1" key="1">
    <citation type="submission" date="2018-02" db="EMBL/GenBank/DDBJ databases">
        <title>Rhizophora mucronata_Transcriptome.</title>
        <authorList>
            <person name="Meera S.P."/>
            <person name="Sreeshan A."/>
            <person name="Augustine A."/>
        </authorList>
    </citation>
    <scope>NUCLEOTIDE SEQUENCE</scope>
    <source>
        <tissue evidence="1">Leaf</tissue>
    </source>
</reference>
<sequence length="62" mass="6976">MEVTSSSHGNILSINTRFWVHKFDPSLDSNVGPYALEHPFLICFFNSLMLFDIEVVGNSLTS</sequence>
<organism evidence="1">
    <name type="scientific">Rhizophora mucronata</name>
    <name type="common">Asiatic mangrove</name>
    <dbReference type="NCBI Taxonomy" id="61149"/>
    <lineage>
        <taxon>Eukaryota</taxon>
        <taxon>Viridiplantae</taxon>
        <taxon>Streptophyta</taxon>
        <taxon>Embryophyta</taxon>
        <taxon>Tracheophyta</taxon>
        <taxon>Spermatophyta</taxon>
        <taxon>Magnoliopsida</taxon>
        <taxon>eudicotyledons</taxon>
        <taxon>Gunneridae</taxon>
        <taxon>Pentapetalae</taxon>
        <taxon>rosids</taxon>
        <taxon>fabids</taxon>
        <taxon>Malpighiales</taxon>
        <taxon>Rhizophoraceae</taxon>
        <taxon>Rhizophora</taxon>
    </lineage>
</organism>
<proteinExistence type="predicted"/>
<evidence type="ECO:0000313" key="1">
    <source>
        <dbReference type="EMBL" id="MBW83382.1"/>
    </source>
</evidence>